<dbReference type="NCBIfam" id="NF033894">
    <property type="entry name" value="Eex_IncN"/>
    <property type="match status" value="1"/>
</dbReference>
<comment type="caution">
    <text evidence="2">The sequence shown here is derived from an EMBL/GenBank/DDBJ whole genome shotgun (WGS) entry which is preliminary data.</text>
</comment>
<dbReference type="EMBL" id="VOWB01000092">
    <property type="protein sequence ID" value="TXE78355.1"/>
    <property type="molecule type" value="Genomic_DNA"/>
</dbReference>
<dbReference type="PROSITE" id="PS51257">
    <property type="entry name" value="PROKAR_LIPOPROTEIN"/>
    <property type="match status" value="1"/>
</dbReference>
<evidence type="ECO:0000313" key="2">
    <source>
        <dbReference type="EMBL" id="TXE78355.1"/>
    </source>
</evidence>
<dbReference type="InterPro" id="IPR047937">
    <property type="entry name" value="Eex_IncN-like"/>
</dbReference>
<dbReference type="AlphaFoldDB" id="A0A5C7DVL0"/>
<name>A0A5C7DVL0_9BACT</name>
<feature type="signal peptide" evidence="1">
    <location>
        <begin position="1"/>
        <end position="21"/>
    </location>
</feature>
<organism evidence="2 3">
    <name type="scientific">Campylobacter peloridis</name>
    <dbReference type="NCBI Taxonomy" id="488546"/>
    <lineage>
        <taxon>Bacteria</taxon>
        <taxon>Pseudomonadati</taxon>
        <taxon>Campylobacterota</taxon>
        <taxon>Epsilonproteobacteria</taxon>
        <taxon>Campylobacterales</taxon>
        <taxon>Campylobacteraceae</taxon>
        <taxon>Campylobacter</taxon>
    </lineage>
</organism>
<reference evidence="2 3" key="1">
    <citation type="submission" date="2019-07" db="EMBL/GenBank/DDBJ databases">
        <title>Rapid identification of Enteric Bacteria from Whole Genome Sequences (WGS) using Average Nucleotide Identity (ANI).</title>
        <authorList>
            <person name="Lane C."/>
        </authorList>
    </citation>
    <scope>NUCLEOTIDE SEQUENCE [LARGE SCALE GENOMIC DNA]</scope>
    <source>
        <strain evidence="2 3">2016D-0250</strain>
    </source>
</reference>
<evidence type="ECO:0000313" key="3">
    <source>
        <dbReference type="Proteomes" id="UP000321310"/>
    </source>
</evidence>
<dbReference type="RefSeq" id="WP_147576130.1">
    <property type="nucleotide sequence ID" value="NZ_VOWB01000092.1"/>
</dbReference>
<protein>
    <recommendedName>
        <fullName evidence="4">EexN family lipoprotein</fullName>
    </recommendedName>
</protein>
<accession>A0A5C7DVL0</accession>
<evidence type="ECO:0000256" key="1">
    <source>
        <dbReference type="SAM" id="SignalP"/>
    </source>
</evidence>
<feature type="chain" id="PRO_5022674479" description="EexN family lipoprotein" evidence="1">
    <location>
        <begin position="22"/>
        <end position="102"/>
    </location>
</feature>
<evidence type="ECO:0008006" key="4">
    <source>
        <dbReference type="Google" id="ProtNLM"/>
    </source>
</evidence>
<sequence length="102" mass="11376">MKKVVLGLASLSLIVFLGACSSEPKSMEYFKDSKNEKELKDTLKYCKDNRDSILKDKTSKEYIECENAFKADIGKSMGKEPLSDVELAKQAEEKAKASGLFD</sequence>
<gene>
    <name evidence="2" type="ORF">FPD46_08450</name>
</gene>
<dbReference type="Proteomes" id="UP000321310">
    <property type="component" value="Unassembled WGS sequence"/>
</dbReference>
<keyword evidence="1" id="KW-0732">Signal</keyword>
<proteinExistence type="predicted"/>